<sequence>MARSLRSETATPTPRMAGRVKTIASVTFDDIRHRLHIVNCIEPLRRLEQVLCLRLTRQPCDSTRMDGATGFLGAVLEILQVPNATAREFKIEEIIAGSEWRRRPPEGDLPPLWTGCVARRMLGLCEFSSWRSVPLNPEVWGEPLIENEHTHSRPLDHARYLLIVHPWGPDAIHFVKLPEGDLTVGDMQSTPPAHIIHCQLCSCCVDDCSKSLCLFHPGMLESESASSSASEAESSSTDSWPELMIWTCCDQESPALGCMVERSHLDAESVSPSFMADGRQGRQTWDCRAEEEEEEYDEEEGEEEGEEEEEEEEEEDEEDEEDEEGIEKRTRLRLKS</sequence>
<name>M3DED1_SPHMS</name>
<dbReference type="Proteomes" id="UP000016931">
    <property type="component" value="Unassembled WGS sequence"/>
</dbReference>
<accession>M3DED1</accession>
<gene>
    <name evidence="2" type="ORF">SEPMUDRAFT_147797</name>
</gene>
<dbReference type="RefSeq" id="XP_016764276.1">
    <property type="nucleotide sequence ID" value="XM_016904530.1"/>
</dbReference>
<dbReference type="OrthoDB" id="3642617at2759"/>
<evidence type="ECO:0000313" key="3">
    <source>
        <dbReference type="Proteomes" id="UP000016931"/>
    </source>
</evidence>
<feature type="compositionally biased region" description="Acidic residues" evidence="1">
    <location>
        <begin position="289"/>
        <end position="325"/>
    </location>
</feature>
<feature type="region of interest" description="Disordered" evidence="1">
    <location>
        <begin position="271"/>
        <end position="336"/>
    </location>
</feature>
<dbReference type="AlphaFoldDB" id="M3DED1"/>
<reference evidence="2 3" key="1">
    <citation type="journal article" date="2012" name="PLoS Pathog.">
        <title>Diverse lifestyles and strategies of plant pathogenesis encoded in the genomes of eighteen Dothideomycetes fungi.</title>
        <authorList>
            <person name="Ohm R.A."/>
            <person name="Feau N."/>
            <person name="Henrissat B."/>
            <person name="Schoch C.L."/>
            <person name="Horwitz B.A."/>
            <person name="Barry K.W."/>
            <person name="Condon B.J."/>
            <person name="Copeland A.C."/>
            <person name="Dhillon B."/>
            <person name="Glaser F."/>
            <person name="Hesse C.N."/>
            <person name="Kosti I."/>
            <person name="LaButti K."/>
            <person name="Lindquist E.A."/>
            <person name="Lucas S."/>
            <person name="Salamov A.A."/>
            <person name="Bradshaw R.E."/>
            <person name="Ciuffetti L."/>
            <person name="Hamelin R.C."/>
            <person name="Kema G.H.J."/>
            <person name="Lawrence C."/>
            <person name="Scott J.A."/>
            <person name="Spatafora J.W."/>
            <person name="Turgeon B.G."/>
            <person name="de Wit P.J.G.M."/>
            <person name="Zhong S."/>
            <person name="Goodwin S.B."/>
            <person name="Grigoriev I.V."/>
        </authorList>
    </citation>
    <scope>NUCLEOTIDE SEQUENCE [LARGE SCALE GENOMIC DNA]</scope>
    <source>
        <strain evidence="2 3">SO2202</strain>
    </source>
</reference>
<dbReference type="EMBL" id="KB456261">
    <property type="protein sequence ID" value="EMF16155.1"/>
    <property type="molecule type" value="Genomic_DNA"/>
</dbReference>
<evidence type="ECO:0000313" key="2">
    <source>
        <dbReference type="EMBL" id="EMF16155.1"/>
    </source>
</evidence>
<proteinExistence type="predicted"/>
<dbReference type="HOGENOM" id="CLU_826836_0_0_1"/>
<protein>
    <submittedName>
        <fullName evidence="2">Uncharacterized protein</fullName>
    </submittedName>
</protein>
<evidence type="ECO:0000256" key="1">
    <source>
        <dbReference type="SAM" id="MobiDB-lite"/>
    </source>
</evidence>
<keyword evidence="3" id="KW-1185">Reference proteome</keyword>
<dbReference type="GeneID" id="27901667"/>
<organism evidence="2 3">
    <name type="scientific">Sphaerulina musiva (strain SO2202)</name>
    <name type="common">Poplar stem canker fungus</name>
    <name type="synonym">Septoria musiva</name>
    <dbReference type="NCBI Taxonomy" id="692275"/>
    <lineage>
        <taxon>Eukaryota</taxon>
        <taxon>Fungi</taxon>
        <taxon>Dikarya</taxon>
        <taxon>Ascomycota</taxon>
        <taxon>Pezizomycotina</taxon>
        <taxon>Dothideomycetes</taxon>
        <taxon>Dothideomycetidae</taxon>
        <taxon>Mycosphaerellales</taxon>
        <taxon>Mycosphaerellaceae</taxon>
        <taxon>Sphaerulina</taxon>
    </lineage>
</organism>